<name>A0A7Y9DN02_9ACTN</name>
<proteinExistence type="inferred from homology"/>
<dbReference type="SUPFAM" id="SSF53067">
    <property type="entry name" value="Actin-like ATPase domain"/>
    <property type="match status" value="1"/>
</dbReference>
<accession>A0A7Y9DN02</accession>
<comment type="similarity">
    <text evidence="1">Belongs to the ROK (NagC/XylR) family.</text>
</comment>
<keyword evidence="3" id="KW-1185">Reference proteome</keyword>
<organism evidence="2 3">
    <name type="scientific">Kineococcus aurantiacus</name>
    <dbReference type="NCBI Taxonomy" id="37633"/>
    <lineage>
        <taxon>Bacteria</taxon>
        <taxon>Bacillati</taxon>
        <taxon>Actinomycetota</taxon>
        <taxon>Actinomycetes</taxon>
        <taxon>Kineosporiales</taxon>
        <taxon>Kineosporiaceae</taxon>
        <taxon>Kineococcus</taxon>
    </lineage>
</organism>
<dbReference type="GO" id="GO:0016301">
    <property type="term" value="F:kinase activity"/>
    <property type="evidence" value="ECO:0007669"/>
    <property type="project" value="UniProtKB-KW"/>
</dbReference>
<dbReference type="InterPro" id="IPR000600">
    <property type="entry name" value="ROK"/>
</dbReference>
<dbReference type="AlphaFoldDB" id="A0A7Y9DN02"/>
<dbReference type="Proteomes" id="UP000521922">
    <property type="component" value="Unassembled WGS sequence"/>
</dbReference>
<sequence>MLTSTGTVRVGLDIGGTKIDGVALGPGEEVLATRRSPTPHGVVDVVACATALVTGLLDDLAGGLAGGLAGPVRLEGVGIGVPGLVDPADGTVRSAVNLGFGPGPVDLAGMLSVAVGGVPVVVENDVKATTWGAHTLLAPAGDLALLSLGTGLAAGLVVNGELLRGAGAAAGEIGHLALDPQGHRCNCGQRGCLETVAAGSALRRDWPHGGEGRSADHLFAAVAAGDPAAVAVLDRWSAGVALAVRTLGLTFDPSVVVLAGGVAAVGEPLRRSVAGALRRQAAGSAFLRGLALDERLALLPPGRPVAAIGAAAAPA</sequence>
<dbReference type="PANTHER" id="PTHR18964">
    <property type="entry name" value="ROK (REPRESSOR, ORF, KINASE) FAMILY"/>
    <property type="match status" value="1"/>
</dbReference>
<dbReference type="InterPro" id="IPR043129">
    <property type="entry name" value="ATPase_NBD"/>
</dbReference>
<reference evidence="2 3" key="1">
    <citation type="submission" date="2020-07" db="EMBL/GenBank/DDBJ databases">
        <title>Sequencing the genomes of 1000 actinobacteria strains.</title>
        <authorList>
            <person name="Klenk H.-P."/>
        </authorList>
    </citation>
    <scope>NUCLEOTIDE SEQUENCE [LARGE SCALE GENOMIC DNA]</scope>
    <source>
        <strain evidence="2 3">DSM 7487</strain>
    </source>
</reference>
<keyword evidence="2" id="KW-0808">Transferase</keyword>
<dbReference type="PANTHER" id="PTHR18964:SF169">
    <property type="entry name" value="N-ACETYLMANNOSAMINE KINASE"/>
    <property type="match status" value="1"/>
</dbReference>
<protein>
    <submittedName>
        <fullName evidence="2">Putative NBD/HSP70 family sugar kinase</fullName>
    </submittedName>
</protein>
<dbReference type="Pfam" id="PF00480">
    <property type="entry name" value="ROK"/>
    <property type="match status" value="1"/>
</dbReference>
<evidence type="ECO:0000313" key="2">
    <source>
        <dbReference type="EMBL" id="NYD23606.1"/>
    </source>
</evidence>
<evidence type="ECO:0000313" key="3">
    <source>
        <dbReference type="Proteomes" id="UP000521922"/>
    </source>
</evidence>
<dbReference type="Gene3D" id="3.30.420.40">
    <property type="match status" value="2"/>
</dbReference>
<keyword evidence="2" id="KW-0418">Kinase</keyword>
<gene>
    <name evidence="2" type="ORF">BJ968_003146</name>
</gene>
<comment type="caution">
    <text evidence="2">The sequence shown here is derived from an EMBL/GenBank/DDBJ whole genome shotgun (WGS) entry which is preliminary data.</text>
</comment>
<dbReference type="EMBL" id="JACCBB010000001">
    <property type="protein sequence ID" value="NYD23606.1"/>
    <property type="molecule type" value="Genomic_DNA"/>
</dbReference>
<evidence type="ECO:0000256" key="1">
    <source>
        <dbReference type="ARBA" id="ARBA00006479"/>
    </source>
</evidence>
<dbReference type="RefSeq" id="WP_343078070.1">
    <property type="nucleotide sequence ID" value="NZ_JACCBB010000001.1"/>
</dbReference>